<evidence type="ECO:0000256" key="10">
    <source>
        <dbReference type="ARBA" id="ARBA00023077"/>
    </source>
</evidence>
<dbReference type="RefSeq" id="WP_187570866.1">
    <property type="nucleotide sequence ID" value="NZ_CP060711.1"/>
</dbReference>
<keyword evidence="7 16" id="KW-0732">Signal</keyword>
<dbReference type="Gene3D" id="2.40.170.20">
    <property type="entry name" value="TonB-dependent receptor, beta-barrel domain"/>
    <property type="match status" value="1"/>
</dbReference>
<dbReference type="EMBL" id="CP060711">
    <property type="protein sequence ID" value="QNN47119.1"/>
    <property type="molecule type" value="Genomic_DNA"/>
</dbReference>
<evidence type="ECO:0000259" key="18">
    <source>
        <dbReference type="Pfam" id="PF07715"/>
    </source>
</evidence>
<keyword evidence="8" id="KW-0408">Iron</keyword>
<dbReference type="FunFam" id="2.170.130.10:FF:000001">
    <property type="entry name" value="Catecholate siderophore TonB-dependent receptor"/>
    <property type="match status" value="1"/>
</dbReference>
<accession>A0A7G9QUU4</accession>
<comment type="similarity">
    <text evidence="2 14 15">Belongs to the TonB-dependent receptor family.</text>
</comment>
<keyword evidence="12 19" id="KW-0675">Receptor</keyword>
<feature type="domain" description="TonB-dependent receptor plug" evidence="18">
    <location>
        <begin position="76"/>
        <end position="177"/>
    </location>
</feature>
<dbReference type="InterPro" id="IPR039426">
    <property type="entry name" value="TonB-dep_rcpt-like"/>
</dbReference>
<evidence type="ECO:0000256" key="7">
    <source>
        <dbReference type="ARBA" id="ARBA00022729"/>
    </source>
</evidence>
<dbReference type="InterPro" id="IPR037066">
    <property type="entry name" value="Plug_dom_sf"/>
</dbReference>
<dbReference type="InterPro" id="IPR000531">
    <property type="entry name" value="Beta-barrel_TonB"/>
</dbReference>
<dbReference type="PANTHER" id="PTHR32552:SF89">
    <property type="entry name" value="CATECHOLATE SIDEROPHORE RECEPTOR FIU"/>
    <property type="match status" value="1"/>
</dbReference>
<dbReference type="CDD" id="cd01347">
    <property type="entry name" value="ligand_gated_channel"/>
    <property type="match status" value="1"/>
</dbReference>
<keyword evidence="5" id="KW-0410">Iron transport</keyword>
<keyword evidence="4 14" id="KW-1134">Transmembrane beta strand</keyword>
<keyword evidence="3 14" id="KW-0813">Transport</keyword>
<evidence type="ECO:0000256" key="11">
    <source>
        <dbReference type="ARBA" id="ARBA00023136"/>
    </source>
</evidence>
<evidence type="ECO:0000256" key="5">
    <source>
        <dbReference type="ARBA" id="ARBA00022496"/>
    </source>
</evidence>
<evidence type="ECO:0000256" key="8">
    <source>
        <dbReference type="ARBA" id="ARBA00023004"/>
    </source>
</evidence>
<name>A0A7G9QUU4_9GAMM</name>
<dbReference type="AlphaFoldDB" id="A0A7G9QUU4"/>
<evidence type="ECO:0000256" key="9">
    <source>
        <dbReference type="ARBA" id="ARBA00023065"/>
    </source>
</evidence>
<evidence type="ECO:0000256" key="2">
    <source>
        <dbReference type="ARBA" id="ARBA00009810"/>
    </source>
</evidence>
<dbReference type="SUPFAM" id="SSF56935">
    <property type="entry name" value="Porins"/>
    <property type="match status" value="1"/>
</dbReference>
<sequence>MTHIKSRKHPARSAHAHLATTALSASLALALPMMAHAADDNADADKTRKPDATTLDKVEVRGLRSFVVSPKFTQTLQDTPQTIEVIGKELLQEQGATTLTEALRNSPGVGTFYAGENGNTSTGDTLYMRGFDTSSSIFVDGARDLGSVSRDLFNMEQVEVVKGPASTDTGRSSPTGAINMVTKQAQLREAVSGSVSAGVDGQKRATADWNTKLSDSSALRVNAMWQDSDVPGRDHVNNSRWGIAPSLGFGLDGNTRLWLDLLYVKQDNVPDGFVPTIGLPYWTPQPGLENLAGHPVDPSNFYGTRDDHENVTAQMATLRFEHDFSDTLKISNTLRWGKTDQDYLLTAFMSTGGTNANPLAGNIKWTDKNDLSTYTLSRSNPTFRDNQNKILTNQFNLRADFGTGAVDHFLSAGVELTREEQTAPGITSTGSRPAANLYDPDWNDAGTFAWSHNGTHAHGQTDTSALYVFDTMKFGEHFLLTAGLRADHYTTKYFANAICNTAGTGAPGRGIVYCGTAAVGSIITSSDLKDSDTLLSWKIGAVYKPVEALSLYANAALAQQPPGGANFQLAVGSSSANGVDADPQVARTLEVGTKWAANESLTLNLALFQTTVSNEINTQENPATQTGRKQVKGVEASAVGNITDNWNVSLGYLHQSAEVDKGSLVAADGTPNLTYTPSDSFTSWTTYKFPFGLTVGGGVRYMGGLHRGTDGAAGTPKLTKPWTVYDAVISYAVNDNLTLRLNGYNLFDKAYVASINKSGYRYTPGTPRTFLLSADFRF</sequence>
<dbReference type="Pfam" id="PF00593">
    <property type="entry name" value="TonB_dep_Rec_b-barrel"/>
    <property type="match status" value="1"/>
</dbReference>
<dbReference type="PROSITE" id="PS52016">
    <property type="entry name" value="TONB_DEPENDENT_REC_3"/>
    <property type="match status" value="1"/>
</dbReference>
<evidence type="ECO:0000256" key="13">
    <source>
        <dbReference type="ARBA" id="ARBA00023237"/>
    </source>
</evidence>
<reference evidence="19 20" key="1">
    <citation type="submission" date="2020-08" db="EMBL/GenBank/DDBJ databases">
        <title>Genome sequence of Thermomonas brevis KACC 16975T.</title>
        <authorList>
            <person name="Hyun D.-W."/>
            <person name="Bae J.-W."/>
        </authorList>
    </citation>
    <scope>NUCLEOTIDE SEQUENCE [LARGE SCALE GENOMIC DNA]</scope>
    <source>
        <strain evidence="19 20">KACC 16975</strain>
    </source>
</reference>
<evidence type="ECO:0000313" key="19">
    <source>
        <dbReference type="EMBL" id="QNN47119.1"/>
    </source>
</evidence>
<dbReference type="Proteomes" id="UP000515977">
    <property type="component" value="Chromosome"/>
</dbReference>
<keyword evidence="6 14" id="KW-0812">Transmembrane</keyword>
<evidence type="ECO:0000259" key="17">
    <source>
        <dbReference type="Pfam" id="PF00593"/>
    </source>
</evidence>
<dbReference type="PANTHER" id="PTHR32552">
    <property type="entry name" value="FERRICHROME IRON RECEPTOR-RELATED"/>
    <property type="match status" value="1"/>
</dbReference>
<dbReference type="NCBIfam" id="NF007349">
    <property type="entry name" value="PRK09840.1"/>
    <property type="match status" value="1"/>
</dbReference>
<keyword evidence="9" id="KW-0406">Ion transport</keyword>
<dbReference type="InterPro" id="IPR012910">
    <property type="entry name" value="Plug_dom"/>
</dbReference>
<evidence type="ECO:0000313" key="20">
    <source>
        <dbReference type="Proteomes" id="UP000515977"/>
    </source>
</evidence>
<dbReference type="Pfam" id="PF07715">
    <property type="entry name" value="Plug"/>
    <property type="match status" value="1"/>
</dbReference>
<evidence type="ECO:0000256" key="1">
    <source>
        <dbReference type="ARBA" id="ARBA00004571"/>
    </source>
</evidence>
<evidence type="ECO:0000256" key="15">
    <source>
        <dbReference type="RuleBase" id="RU003357"/>
    </source>
</evidence>
<proteinExistence type="inferred from homology"/>
<keyword evidence="20" id="KW-1185">Reference proteome</keyword>
<evidence type="ECO:0000256" key="6">
    <source>
        <dbReference type="ARBA" id="ARBA00022692"/>
    </source>
</evidence>
<keyword evidence="11 14" id="KW-0472">Membrane</keyword>
<dbReference type="KEGG" id="tbv:H9L17_02860"/>
<dbReference type="GO" id="GO:0015344">
    <property type="term" value="F:siderophore uptake transmembrane transporter activity"/>
    <property type="evidence" value="ECO:0007669"/>
    <property type="project" value="TreeGrafter"/>
</dbReference>
<feature type="chain" id="PRO_5028968376" evidence="16">
    <location>
        <begin position="38"/>
        <end position="778"/>
    </location>
</feature>
<comment type="subcellular location">
    <subcellularLocation>
        <location evidence="1 14">Cell outer membrane</location>
        <topology evidence="1 14">Multi-pass membrane protein</topology>
    </subcellularLocation>
</comment>
<dbReference type="Gene3D" id="2.170.130.10">
    <property type="entry name" value="TonB-dependent receptor, plug domain"/>
    <property type="match status" value="1"/>
</dbReference>
<organism evidence="19 20">
    <name type="scientific">Thermomonas brevis</name>
    <dbReference type="NCBI Taxonomy" id="215691"/>
    <lineage>
        <taxon>Bacteria</taxon>
        <taxon>Pseudomonadati</taxon>
        <taxon>Pseudomonadota</taxon>
        <taxon>Gammaproteobacteria</taxon>
        <taxon>Lysobacterales</taxon>
        <taxon>Lysobacteraceae</taxon>
        <taxon>Thermomonas</taxon>
    </lineage>
</organism>
<feature type="signal peptide" evidence="16">
    <location>
        <begin position="1"/>
        <end position="37"/>
    </location>
</feature>
<evidence type="ECO:0000256" key="14">
    <source>
        <dbReference type="PROSITE-ProRule" id="PRU01360"/>
    </source>
</evidence>
<evidence type="ECO:0000256" key="3">
    <source>
        <dbReference type="ARBA" id="ARBA00022448"/>
    </source>
</evidence>
<evidence type="ECO:0000256" key="16">
    <source>
        <dbReference type="SAM" id="SignalP"/>
    </source>
</evidence>
<feature type="domain" description="TonB-dependent receptor-like beta-barrel" evidence="17">
    <location>
        <begin position="283"/>
        <end position="746"/>
    </location>
</feature>
<protein>
    <submittedName>
        <fullName evidence="19">Catecholate siderophore receptor Fiu</fullName>
    </submittedName>
</protein>
<evidence type="ECO:0000256" key="12">
    <source>
        <dbReference type="ARBA" id="ARBA00023170"/>
    </source>
</evidence>
<evidence type="ECO:0000256" key="4">
    <source>
        <dbReference type="ARBA" id="ARBA00022452"/>
    </source>
</evidence>
<keyword evidence="10 15" id="KW-0798">TonB box</keyword>
<keyword evidence="13 14" id="KW-0998">Cell outer membrane</keyword>
<dbReference type="GO" id="GO:0015891">
    <property type="term" value="P:siderophore transport"/>
    <property type="evidence" value="ECO:0007669"/>
    <property type="project" value="UniProtKB-ARBA"/>
</dbReference>
<dbReference type="GO" id="GO:0009279">
    <property type="term" value="C:cell outer membrane"/>
    <property type="evidence" value="ECO:0007669"/>
    <property type="project" value="UniProtKB-SubCell"/>
</dbReference>
<dbReference type="InterPro" id="IPR036942">
    <property type="entry name" value="Beta-barrel_TonB_sf"/>
</dbReference>
<gene>
    <name evidence="19" type="ORF">H9L17_02860</name>
</gene>